<dbReference type="RefSeq" id="WP_072951586.1">
    <property type="nucleotide sequence ID" value="NZ_CP070609.1"/>
</dbReference>
<evidence type="ECO:0000313" key="2">
    <source>
        <dbReference type="Proteomes" id="UP000183561"/>
    </source>
</evidence>
<dbReference type="AlphaFoldDB" id="A0A1H4M9T2"/>
<accession>A0A1H4M9T2</accession>
<evidence type="ECO:0008006" key="3">
    <source>
        <dbReference type="Google" id="ProtNLM"/>
    </source>
</evidence>
<sequence>MATILQPEQHSHSSSGGTREIVGFALRWAPFDSGDEYILPQFGITPATFYRRLAEILRDGHTRLDHGVREILTGLCRNRLPDAPFSDQVPTR</sequence>
<dbReference type="Proteomes" id="UP000183561">
    <property type="component" value="Unassembled WGS sequence"/>
</dbReference>
<gene>
    <name evidence="1" type="ORF">SAMN04490239_1704</name>
</gene>
<proteinExistence type="predicted"/>
<keyword evidence="2" id="KW-1185">Reference proteome</keyword>
<dbReference type="OrthoDB" id="4562844at2"/>
<dbReference type="EMBL" id="FNSV01000005">
    <property type="protein sequence ID" value="SEB79850.1"/>
    <property type="molecule type" value="Genomic_DNA"/>
</dbReference>
<organism evidence="1 2">
    <name type="scientific">Rhodococcus koreensis</name>
    <dbReference type="NCBI Taxonomy" id="99653"/>
    <lineage>
        <taxon>Bacteria</taxon>
        <taxon>Bacillati</taxon>
        <taxon>Actinomycetota</taxon>
        <taxon>Actinomycetes</taxon>
        <taxon>Mycobacteriales</taxon>
        <taxon>Nocardiaceae</taxon>
        <taxon>Rhodococcus</taxon>
    </lineage>
</organism>
<reference evidence="2" key="1">
    <citation type="submission" date="2016-10" db="EMBL/GenBank/DDBJ databases">
        <authorList>
            <person name="Varghese N."/>
            <person name="Submissions S."/>
        </authorList>
    </citation>
    <scope>NUCLEOTIDE SEQUENCE [LARGE SCALE GENOMIC DNA]</scope>
    <source>
        <strain evidence="2">DSM 44498</strain>
    </source>
</reference>
<protein>
    <recommendedName>
        <fullName evidence="3">DUF3263 domain-containing protein</fullName>
    </recommendedName>
</protein>
<name>A0A1H4M9T2_9NOCA</name>
<evidence type="ECO:0000313" key="1">
    <source>
        <dbReference type="EMBL" id="SEB79850.1"/>
    </source>
</evidence>